<protein>
    <submittedName>
        <fullName evidence="2">Uncharacterized protein</fullName>
    </submittedName>
</protein>
<evidence type="ECO:0000313" key="2">
    <source>
        <dbReference type="EMBL" id="KAG6514272.1"/>
    </source>
</evidence>
<dbReference type="Proteomes" id="UP000734854">
    <property type="component" value="Unassembled WGS sequence"/>
</dbReference>
<keyword evidence="3" id="KW-1185">Reference proteome</keyword>
<proteinExistence type="predicted"/>
<dbReference type="EMBL" id="JACMSC010000007">
    <property type="protein sequence ID" value="KAG6514272.1"/>
    <property type="molecule type" value="Genomic_DNA"/>
</dbReference>
<sequence>MATRSTATAAASVCRRPQRAPPSPLATIVASSGALPSPAATAAAGSHRCLFLRPQPQSPPPVSTVAVFSGYRHLPASRSLVGFGLSESRQVVFILLPLPSCTYLTPVWYATYLSITNLPKLDFAATNLSVSINFSNVVPVPSGVISRCVWFGLNGSPDFRDLES</sequence>
<evidence type="ECO:0000256" key="1">
    <source>
        <dbReference type="SAM" id="MobiDB-lite"/>
    </source>
</evidence>
<organism evidence="2 3">
    <name type="scientific">Zingiber officinale</name>
    <name type="common">Ginger</name>
    <name type="synonym">Amomum zingiber</name>
    <dbReference type="NCBI Taxonomy" id="94328"/>
    <lineage>
        <taxon>Eukaryota</taxon>
        <taxon>Viridiplantae</taxon>
        <taxon>Streptophyta</taxon>
        <taxon>Embryophyta</taxon>
        <taxon>Tracheophyta</taxon>
        <taxon>Spermatophyta</taxon>
        <taxon>Magnoliopsida</taxon>
        <taxon>Liliopsida</taxon>
        <taxon>Zingiberales</taxon>
        <taxon>Zingiberaceae</taxon>
        <taxon>Zingiber</taxon>
    </lineage>
</organism>
<comment type="caution">
    <text evidence="2">The sequence shown here is derived from an EMBL/GenBank/DDBJ whole genome shotgun (WGS) entry which is preliminary data.</text>
</comment>
<accession>A0A8J5GWM2</accession>
<gene>
    <name evidence="2" type="ORF">ZIOFF_024619</name>
</gene>
<reference evidence="2 3" key="1">
    <citation type="submission" date="2020-08" db="EMBL/GenBank/DDBJ databases">
        <title>Plant Genome Project.</title>
        <authorList>
            <person name="Zhang R.-G."/>
        </authorList>
    </citation>
    <scope>NUCLEOTIDE SEQUENCE [LARGE SCALE GENOMIC DNA]</scope>
    <source>
        <tissue evidence="2">Rhizome</tissue>
    </source>
</reference>
<name>A0A8J5GWM2_ZINOF</name>
<feature type="compositionally biased region" description="Low complexity" evidence="1">
    <location>
        <begin position="1"/>
        <end position="12"/>
    </location>
</feature>
<feature type="region of interest" description="Disordered" evidence="1">
    <location>
        <begin position="1"/>
        <end position="22"/>
    </location>
</feature>
<dbReference type="AlphaFoldDB" id="A0A8J5GWM2"/>
<dbReference type="Pfam" id="PF06697">
    <property type="entry name" value="DUF1191"/>
    <property type="match status" value="1"/>
</dbReference>
<evidence type="ECO:0000313" key="3">
    <source>
        <dbReference type="Proteomes" id="UP000734854"/>
    </source>
</evidence>
<dbReference type="InterPro" id="IPR010605">
    <property type="entry name" value="DUF1191"/>
</dbReference>